<dbReference type="RefSeq" id="WP_284362634.1">
    <property type="nucleotide sequence ID" value="NZ_BSNI01000002.1"/>
</dbReference>
<gene>
    <name evidence="2" type="ORF">GCM10007879_11060</name>
</gene>
<proteinExistence type="predicted"/>
<organism evidence="2 3">
    <name type="scientific">Maritalea porphyrae</name>
    <dbReference type="NCBI Taxonomy" id="880732"/>
    <lineage>
        <taxon>Bacteria</taxon>
        <taxon>Pseudomonadati</taxon>
        <taxon>Pseudomonadota</taxon>
        <taxon>Alphaproteobacteria</taxon>
        <taxon>Hyphomicrobiales</taxon>
        <taxon>Devosiaceae</taxon>
        <taxon>Maritalea</taxon>
    </lineage>
</organism>
<name>A0ABQ5UNX7_9HYPH</name>
<dbReference type="EMBL" id="BSNI01000002">
    <property type="protein sequence ID" value="GLQ16857.1"/>
    <property type="molecule type" value="Genomic_DNA"/>
</dbReference>
<evidence type="ECO:0000259" key="1">
    <source>
        <dbReference type="PROSITE" id="PS50828"/>
    </source>
</evidence>
<dbReference type="InterPro" id="IPR002625">
    <property type="entry name" value="Smr_dom"/>
</dbReference>
<comment type="caution">
    <text evidence="2">The sequence shown here is derived from an EMBL/GenBank/DDBJ whole genome shotgun (WGS) entry which is preliminary data.</text>
</comment>
<dbReference type="InterPro" id="IPR036063">
    <property type="entry name" value="Smr_dom_sf"/>
</dbReference>
<evidence type="ECO:0000313" key="2">
    <source>
        <dbReference type="EMBL" id="GLQ16857.1"/>
    </source>
</evidence>
<dbReference type="Proteomes" id="UP001161405">
    <property type="component" value="Unassembled WGS sequence"/>
</dbReference>
<dbReference type="PANTHER" id="PTHR35562">
    <property type="entry name" value="DNA ENDONUCLEASE SMRA-RELATED"/>
    <property type="match status" value="1"/>
</dbReference>
<reference evidence="2" key="1">
    <citation type="journal article" date="2014" name="Int. J. Syst. Evol. Microbiol.">
        <title>Complete genome of a new Firmicutes species belonging to the dominant human colonic microbiota ('Ruminococcus bicirculans') reveals two chromosomes and a selective capacity to utilize plant glucans.</title>
        <authorList>
            <consortium name="NISC Comparative Sequencing Program"/>
            <person name="Wegmann U."/>
            <person name="Louis P."/>
            <person name="Goesmann A."/>
            <person name="Henrissat B."/>
            <person name="Duncan S.H."/>
            <person name="Flint H.J."/>
        </authorList>
    </citation>
    <scope>NUCLEOTIDE SEQUENCE</scope>
    <source>
        <strain evidence="2">NBRC 107169</strain>
    </source>
</reference>
<reference evidence="2" key="2">
    <citation type="submission" date="2023-01" db="EMBL/GenBank/DDBJ databases">
        <title>Draft genome sequence of Maritalea porphyrae strain NBRC 107169.</title>
        <authorList>
            <person name="Sun Q."/>
            <person name="Mori K."/>
        </authorList>
    </citation>
    <scope>NUCLEOTIDE SEQUENCE</scope>
    <source>
        <strain evidence="2">NBRC 107169</strain>
    </source>
</reference>
<dbReference type="SMART" id="SM00463">
    <property type="entry name" value="SMR"/>
    <property type="match status" value="1"/>
</dbReference>
<sequence>MSRAKKPPKDLADWHLWTEVTKSVSPLKPADENILRVKRAELPGALDKSQKPAPRIKVRPTSKSWAPLATHIHNTDRHLPHFNSVAIPQKAEKPMDQKLRRKIARGRVSIDATLDLHGMRQLEAHSALIHFVSTAFHRGDRNILVITGKGVKRTGYAEFEQKGVLRHLVPAWLKEPALVHMVAGIDAAAQNHGGAGALYVRLKRAGK</sequence>
<dbReference type="Gene3D" id="3.30.1370.110">
    <property type="match status" value="1"/>
</dbReference>
<dbReference type="Pfam" id="PF01713">
    <property type="entry name" value="Smr"/>
    <property type="match status" value="1"/>
</dbReference>
<accession>A0ABQ5UNX7</accession>
<feature type="domain" description="Smr" evidence="1">
    <location>
        <begin position="114"/>
        <end position="203"/>
    </location>
</feature>
<protein>
    <submittedName>
        <fullName evidence="2">DNA repair protein</fullName>
    </submittedName>
</protein>
<dbReference type="SUPFAM" id="SSF160443">
    <property type="entry name" value="SMR domain-like"/>
    <property type="match status" value="1"/>
</dbReference>
<dbReference type="PROSITE" id="PS50828">
    <property type="entry name" value="SMR"/>
    <property type="match status" value="1"/>
</dbReference>
<evidence type="ECO:0000313" key="3">
    <source>
        <dbReference type="Proteomes" id="UP001161405"/>
    </source>
</evidence>
<keyword evidence="3" id="KW-1185">Reference proteome</keyword>
<dbReference type="PANTHER" id="PTHR35562:SF2">
    <property type="entry name" value="DNA ENDONUCLEASE SMRA-RELATED"/>
    <property type="match status" value="1"/>
</dbReference>